<reference evidence="2" key="1">
    <citation type="submission" date="2016-09" db="EMBL/GenBank/DDBJ databases">
        <authorList>
            <person name="Lysoe E."/>
        </authorList>
    </citation>
    <scope>NUCLEOTIDE SEQUENCE [LARGE SCALE GENOMIC DNA]</scope>
    <source>
        <strain evidence="2">LJ96T</strain>
    </source>
</reference>
<dbReference type="KEGG" id="lrz:BJI69_08840"/>
<organism evidence="1 2">
    <name type="scientific">Luteibacter rhizovicinus DSM 16549</name>
    <dbReference type="NCBI Taxonomy" id="1440763"/>
    <lineage>
        <taxon>Bacteria</taxon>
        <taxon>Pseudomonadati</taxon>
        <taxon>Pseudomonadota</taxon>
        <taxon>Gammaproteobacteria</taxon>
        <taxon>Lysobacterales</taxon>
        <taxon>Rhodanobacteraceae</taxon>
        <taxon>Luteibacter</taxon>
    </lineage>
</organism>
<dbReference type="AlphaFoldDB" id="A0A1L3ESG9"/>
<dbReference type="EMBL" id="CP017480">
    <property type="protein sequence ID" value="APG03990.1"/>
    <property type="molecule type" value="Genomic_DNA"/>
</dbReference>
<dbReference type="RefSeq" id="WP_052767250.1">
    <property type="nucleotide sequence ID" value="NZ_CP017480.1"/>
</dbReference>
<name>A0A1L3ESG9_9GAMM</name>
<accession>A0A1L3ESG9</accession>
<evidence type="ECO:0000313" key="2">
    <source>
        <dbReference type="Proteomes" id="UP000182987"/>
    </source>
</evidence>
<dbReference type="Proteomes" id="UP000182987">
    <property type="component" value="Chromosome"/>
</dbReference>
<protein>
    <recommendedName>
        <fullName evidence="3">Peptidase M12B domain-containing protein</fullName>
    </recommendedName>
</protein>
<sequence length="377" mass="41791">MTTSSPSSYPYAFLFSLAFGALIPLVSTASNARPANAIELFDQAVARGLPQTIVLPVPAENARDHPDLGEGLLLIESPLDVTIRFPGEVSDKAEGTLYVATWQGKPAAATRTGNHLDISVRHPDTIEVIGFSKGTEGSHRVEAGLSHGEIRARTMIMPRYTAAERVATRPRHLRERPTIVFWLFLHDDTLGMTRQHIHASYLAWWLADMKRVLPTHRLWAIYSQQIAGVTDLPYGHGESLVDWTNAIDAYAKRESLPKIRGELEYKFMLVTNDEVAPGISGLAWLGGDQAIASLKGRFTIIAHEYGHTLNANHDVAEVSWSSGWPCETNLTSDTSSLRANCYRYSATNERRMRAYAANEWTVPVRPDPPDIPLRAVE</sequence>
<evidence type="ECO:0008006" key="3">
    <source>
        <dbReference type="Google" id="ProtNLM"/>
    </source>
</evidence>
<dbReference type="STRING" id="1440763.BJI69_08840"/>
<keyword evidence="2" id="KW-1185">Reference proteome</keyword>
<proteinExistence type="predicted"/>
<dbReference type="SUPFAM" id="SSF55486">
    <property type="entry name" value="Metalloproteases ('zincins'), catalytic domain"/>
    <property type="match status" value="1"/>
</dbReference>
<gene>
    <name evidence="1" type="ORF">BJI69_08840</name>
</gene>
<evidence type="ECO:0000313" key="1">
    <source>
        <dbReference type="EMBL" id="APG03990.1"/>
    </source>
</evidence>
<dbReference type="OrthoDB" id="5948096at2"/>